<evidence type="ECO:0008006" key="11">
    <source>
        <dbReference type="Google" id="ProtNLM"/>
    </source>
</evidence>
<comment type="caution">
    <text evidence="9">The sequence shown here is derived from an EMBL/GenBank/DDBJ whole genome shotgun (WGS) entry which is preliminary data.</text>
</comment>
<name>A0A367XIZ5_9PROT</name>
<dbReference type="GO" id="GO:0006352">
    <property type="term" value="P:DNA-templated transcription initiation"/>
    <property type="evidence" value="ECO:0007669"/>
    <property type="project" value="InterPro"/>
</dbReference>
<evidence type="ECO:0000313" key="9">
    <source>
        <dbReference type="EMBL" id="RCK53633.1"/>
    </source>
</evidence>
<keyword evidence="3" id="KW-0731">Sigma factor</keyword>
<protein>
    <recommendedName>
        <fullName evidence="11">RNA polymerase sigma-70 region 2 domain-containing protein</fullName>
    </recommendedName>
</protein>
<dbReference type="Pfam" id="PF08281">
    <property type="entry name" value="Sigma70_r4_2"/>
    <property type="match status" value="1"/>
</dbReference>
<dbReference type="InterPro" id="IPR007627">
    <property type="entry name" value="RNA_pol_sigma70_r2"/>
</dbReference>
<comment type="similarity">
    <text evidence="1">Belongs to the sigma-70 factor family. ECF subfamily.</text>
</comment>
<gene>
    <name evidence="9" type="ORF">TH25_03725</name>
</gene>
<dbReference type="AlphaFoldDB" id="A0A367XIZ5"/>
<evidence type="ECO:0000256" key="2">
    <source>
        <dbReference type="ARBA" id="ARBA00023015"/>
    </source>
</evidence>
<dbReference type="Proteomes" id="UP000252517">
    <property type="component" value="Unassembled WGS sequence"/>
</dbReference>
<feature type="region of interest" description="Disordered" evidence="6">
    <location>
        <begin position="118"/>
        <end position="145"/>
    </location>
</feature>
<dbReference type="EMBL" id="JPWH01000002">
    <property type="protein sequence ID" value="RCK53633.1"/>
    <property type="molecule type" value="Genomic_DNA"/>
</dbReference>
<evidence type="ECO:0000256" key="1">
    <source>
        <dbReference type="ARBA" id="ARBA00010641"/>
    </source>
</evidence>
<feature type="compositionally biased region" description="Basic and acidic residues" evidence="6">
    <location>
        <begin position="217"/>
        <end position="226"/>
    </location>
</feature>
<keyword evidence="5" id="KW-0804">Transcription</keyword>
<accession>A0A367XIZ5</accession>
<dbReference type="SUPFAM" id="SSF88659">
    <property type="entry name" value="Sigma3 and sigma4 domains of RNA polymerase sigma factors"/>
    <property type="match status" value="1"/>
</dbReference>
<feature type="domain" description="RNA polymerase sigma-70 region 2" evidence="7">
    <location>
        <begin position="251"/>
        <end position="313"/>
    </location>
</feature>
<dbReference type="PANTHER" id="PTHR43133:SF8">
    <property type="entry name" value="RNA POLYMERASE SIGMA FACTOR HI_1459-RELATED"/>
    <property type="match status" value="1"/>
</dbReference>
<evidence type="ECO:0000259" key="8">
    <source>
        <dbReference type="Pfam" id="PF08281"/>
    </source>
</evidence>
<evidence type="ECO:0000256" key="5">
    <source>
        <dbReference type="ARBA" id="ARBA00023163"/>
    </source>
</evidence>
<feature type="region of interest" description="Disordered" evidence="6">
    <location>
        <begin position="178"/>
        <end position="226"/>
    </location>
</feature>
<dbReference type="SUPFAM" id="SSF88946">
    <property type="entry name" value="Sigma2 domain of RNA polymerase sigma factors"/>
    <property type="match status" value="1"/>
</dbReference>
<proteinExistence type="inferred from homology"/>
<dbReference type="InterPro" id="IPR014284">
    <property type="entry name" value="RNA_pol_sigma-70_dom"/>
</dbReference>
<dbReference type="CDD" id="cd06171">
    <property type="entry name" value="Sigma70_r4"/>
    <property type="match status" value="1"/>
</dbReference>
<evidence type="ECO:0000259" key="7">
    <source>
        <dbReference type="Pfam" id="PF04542"/>
    </source>
</evidence>
<organism evidence="9 10">
    <name type="scientific">Thalassospira profundimaris</name>
    <dbReference type="NCBI Taxonomy" id="502049"/>
    <lineage>
        <taxon>Bacteria</taxon>
        <taxon>Pseudomonadati</taxon>
        <taxon>Pseudomonadota</taxon>
        <taxon>Alphaproteobacteria</taxon>
        <taxon>Rhodospirillales</taxon>
        <taxon>Thalassospiraceae</taxon>
        <taxon>Thalassospira</taxon>
    </lineage>
</organism>
<dbReference type="InterPro" id="IPR013249">
    <property type="entry name" value="RNA_pol_sigma70_r4_t2"/>
</dbReference>
<evidence type="ECO:0000256" key="6">
    <source>
        <dbReference type="SAM" id="MobiDB-lite"/>
    </source>
</evidence>
<evidence type="ECO:0000256" key="3">
    <source>
        <dbReference type="ARBA" id="ARBA00023082"/>
    </source>
</evidence>
<reference evidence="9 10" key="1">
    <citation type="submission" date="2014-07" db="EMBL/GenBank/DDBJ databases">
        <title>Draft genome sequence of Thalassospira profundimaris S25-3-2.</title>
        <authorList>
            <person name="Lai Q."/>
            <person name="Shao Z."/>
        </authorList>
    </citation>
    <scope>NUCLEOTIDE SEQUENCE [LARGE SCALE GENOMIC DNA]</scope>
    <source>
        <strain evidence="9 10">S25-3-2</strain>
    </source>
</reference>
<dbReference type="Gene3D" id="1.10.1740.10">
    <property type="match status" value="1"/>
</dbReference>
<dbReference type="GO" id="GO:0016987">
    <property type="term" value="F:sigma factor activity"/>
    <property type="evidence" value="ECO:0007669"/>
    <property type="project" value="UniProtKB-KW"/>
</dbReference>
<dbReference type="InterPro" id="IPR013324">
    <property type="entry name" value="RNA_pol_sigma_r3/r4-like"/>
</dbReference>
<dbReference type="Pfam" id="PF04542">
    <property type="entry name" value="Sigma70_r2"/>
    <property type="match status" value="1"/>
</dbReference>
<sequence>MVGNIYRNKININQAGKETSLHYILPARQLHSALNATNEGHPCITSAQMQSHSLFAVWRSIADNKDTPKPAINAKEPPTRPCETFHRDITSAATTNTGCQTVIPPQTIAEPTLPAYLFAPLPPEKSTDRDGLDTTPPDIQANSWALPQNRHMSAGQFDANWQYQRPCAVDNHPFSTAISPGLLPHPSDRRYKSGSKPSIPATPDTPTRLLAGPEASKSAEHADAQPDHAPQNYAATMAPNFWPLWIAQRDNLLRQCLKLMSGNMDDAQDALSEAMIKASVKFEDSMDEIRNHRAWLSRIVHNACIDLHRQNRRKAEYHEDAHNSEDDSLPSISRRDVATPEQNALTGEMFDNLERALSDLPEKLRRPLLMRCVQDQTYDEIAENLGLTNCAVRKRVQLARDHLKGCDIR</sequence>
<dbReference type="InterPro" id="IPR013325">
    <property type="entry name" value="RNA_pol_sigma_r2"/>
</dbReference>
<dbReference type="InterPro" id="IPR036388">
    <property type="entry name" value="WH-like_DNA-bd_sf"/>
</dbReference>
<feature type="region of interest" description="Disordered" evidence="6">
    <location>
        <begin position="315"/>
        <end position="335"/>
    </location>
</feature>
<dbReference type="Gene3D" id="1.10.10.10">
    <property type="entry name" value="Winged helix-like DNA-binding domain superfamily/Winged helix DNA-binding domain"/>
    <property type="match status" value="1"/>
</dbReference>
<dbReference type="InterPro" id="IPR039425">
    <property type="entry name" value="RNA_pol_sigma-70-like"/>
</dbReference>
<evidence type="ECO:0000256" key="4">
    <source>
        <dbReference type="ARBA" id="ARBA00023125"/>
    </source>
</evidence>
<keyword evidence="2" id="KW-0805">Transcription regulation</keyword>
<feature type="domain" description="RNA polymerase sigma factor 70 region 4 type 2" evidence="8">
    <location>
        <begin position="351"/>
        <end position="403"/>
    </location>
</feature>
<dbReference type="PANTHER" id="PTHR43133">
    <property type="entry name" value="RNA POLYMERASE ECF-TYPE SIGMA FACTO"/>
    <property type="match status" value="1"/>
</dbReference>
<dbReference type="GO" id="GO:0003677">
    <property type="term" value="F:DNA binding"/>
    <property type="evidence" value="ECO:0007669"/>
    <property type="project" value="UniProtKB-KW"/>
</dbReference>
<evidence type="ECO:0000313" key="10">
    <source>
        <dbReference type="Proteomes" id="UP000252517"/>
    </source>
</evidence>
<feature type="compositionally biased region" description="Basic and acidic residues" evidence="6">
    <location>
        <begin position="315"/>
        <end position="325"/>
    </location>
</feature>
<keyword evidence="4" id="KW-0238">DNA-binding</keyword>
<dbReference type="NCBIfam" id="TIGR02937">
    <property type="entry name" value="sigma70-ECF"/>
    <property type="match status" value="1"/>
</dbReference>